<proteinExistence type="predicted"/>
<evidence type="ECO:0000313" key="2">
    <source>
        <dbReference type="EMBL" id="PSS14847.1"/>
    </source>
</evidence>
<dbReference type="GeneID" id="36574876"/>
<evidence type="ECO:0000256" key="1">
    <source>
        <dbReference type="SAM" id="Phobius"/>
    </source>
</evidence>
<keyword evidence="3" id="KW-1185">Reference proteome</keyword>
<keyword evidence="1" id="KW-1133">Transmembrane helix</keyword>
<feature type="transmembrane region" description="Helical" evidence="1">
    <location>
        <begin position="20"/>
        <end position="40"/>
    </location>
</feature>
<keyword evidence="1" id="KW-0812">Transmembrane</keyword>
<dbReference type="AlphaFoldDB" id="A0A2T3AXP4"/>
<name>A0A2T3AXP4_AMORE</name>
<dbReference type="RefSeq" id="XP_024719446.1">
    <property type="nucleotide sequence ID" value="XM_024866795.1"/>
</dbReference>
<accession>A0A2T3AXP4</accession>
<reference evidence="2 3" key="1">
    <citation type="journal article" date="2018" name="New Phytol.">
        <title>Comparative genomics and transcriptomics depict ericoid mycorrhizal fungi as versatile saprotrophs and plant mutualists.</title>
        <authorList>
            <person name="Martino E."/>
            <person name="Morin E."/>
            <person name="Grelet G.A."/>
            <person name="Kuo A."/>
            <person name="Kohler A."/>
            <person name="Daghino S."/>
            <person name="Barry K.W."/>
            <person name="Cichocki N."/>
            <person name="Clum A."/>
            <person name="Dockter R.B."/>
            <person name="Hainaut M."/>
            <person name="Kuo R.C."/>
            <person name="LaButti K."/>
            <person name="Lindahl B.D."/>
            <person name="Lindquist E.A."/>
            <person name="Lipzen A."/>
            <person name="Khouja H.R."/>
            <person name="Magnuson J."/>
            <person name="Murat C."/>
            <person name="Ohm R.A."/>
            <person name="Singer S.W."/>
            <person name="Spatafora J.W."/>
            <person name="Wang M."/>
            <person name="Veneault-Fourrey C."/>
            <person name="Henrissat B."/>
            <person name="Grigoriev I.V."/>
            <person name="Martin F.M."/>
            <person name="Perotto S."/>
        </authorList>
    </citation>
    <scope>NUCLEOTIDE SEQUENCE [LARGE SCALE GENOMIC DNA]</scope>
    <source>
        <strain evidence="2 3">ATCC 22711</strain>
    </source>
</reference>
<protein>
    <submittedName>
        <fullName evidence="2">Uncharacterized protein</fullName>
    </submittedName>
</protein>
<keyword evidence="1" id="KW-0472">Membrane</keyword>
<dbReference type="EMBL" id="KZ679013">
    <property type="protein sequence ID" value="PSS14847.1"/>
    <property type="molecule type" value="Genomic_DNA"/>
</dbReference>
<organism evidence="2 3">
    <name type="scientific">Amorphotheca resinae ATCC 22711</name>
    <dbReference type="NCBI Taxonomy" id="857342"/>
    <lineage>
        <taxon>Eukaryota</taxon>
        <taxon>Fungi</taxon>
        <taxon>Dikarya</taxon>
        <taxon>Ascomycota</taxon>
        <taxon>Pezizomycotina</taxon>
        <taxon>Leotiomycetes</taxon>
        <taxon>Helotiales</taxon>
        <taxon>Amorphothecaceae</taxon>
        <taxon>Amorphotheca</taxon>
    </lineage>
</organism>
<feature type="non-terminal residue" evidence="2">
    <location>
        <position position="96"/>
    </location>
</feature>
<dbReference type="Proteomes" id="UP000241818">
    <property type="component" value="Unassembled WGS sequence"/>
</dbReference>
<evidence type="ECO:0000313" key="3">
    <source>
        <dbReference type="Proteomes" id="UP000241818"/>
    </source>
</evidence>
<sequence length="96" mass="10945">MFFHHRDIPSVSESSFPEAAAAAMLKYGWVVGFIPYVLVARREIQKKIGKKKSDNRRKPPCRAVPCKQSSSAIISSFKLRVYQIYPMVLPCGRYLP</sequence>
<gene>
    <name evidence="2" type="ORF">M430DRAFT_35712</name>
</gene>
<dbReference type="InParanoid" id="A0A2T3AXP4"/>